<protein>
    <submittedName>
        <fullName evidence="3">Uncharacterized protein</fullName>
    </submittedName>
</protein>
<feature type="region of interest" description="Disordered" evidence="2">
    <location>
        <begin position="272"/>
        <end position="294"/>
    </location>
</feature>
<feature type="compositionally biased region" description="Low complexity" evidence="2">
    <location>
        <begin position="854"/>
        <end position="880"/>
    </location>
</feature>
<gene>
    <name evidence="3" type="ORF">CONPUDRAFT_168251</name>
</gene>
<name>A0A5M3ME42_CONPW</name>
<feature type="compositionally biased region" description="Basic and acidic residues" evidence="2">
    <location>
        <begin position="904"/>
        <end position="915"/>
    </location>
</feature>
<evidence type="ECO:0000313" key="4">
    <source>
        <dbReference type="Proteomes" id="UP000053558"/>
    </source>
</evidence>
<accession>A0A5M3ME42</accession>
<keyword evidence="1" id="KW-0175">Coiled coil</keyword>
<dbReference type="KEGG" id="cput:CONPUDRAFT_168251"/>
<dbReference type="RefSeq" id="XP_007772681.1">
    <property type="nucleotide sequence ID" value="XM_007774491.1"/>
</dbReference>
<dbReference type="EMBL" id="JH711584">
    <property type="protein sequence ID" value="EIW77276.1"/>
    <property type="molecule type" value="Genomic_DNA"/>
</dbReference>
<feature type="region of interest" description="Disordered" evidence="2">
    <location>
        <begin position="776"/>
        <end position="833"/>
    </location>
</feature>
<feature type="compositionally biased region" description="Polar residues" evidence="2">
    <location>
        <begin position="498"/>
        <end position="514"/>
    </location>
</feature>
<feature type="compositionally biased region" description="Polar residues" evidence="2">
    <location>
        <begin position="784"/>
        <end position="799"/>
    </location>
</feature>
<proteinExistence type="predicted"/>
<feature type="coiled-coil region" evidence="1">
    <location>
        <begin position="130"/>
        <end position="164"/>
    </location>
</feature>
<evidence type="ECO:0000256" key="2">
    <source>
        <dbReference type="SAM" id="MobiDB-lite"/>
    </source>
</evidence>
<feature type="compositionally biased region" description="Pro residues" evidence="2">
    <location>
        <begin position="477"/>
        <end position="491"/>
    </location>
</feature>
<evidence type="ECO:0000313" key="3">
    <source>
        <dbReference type="EMBL" id="EIW77276.1"/>
    </source>
</evidence>
<dbReference type="AlphaFoldDB" id="A0A5M3ME42"/>
<reference evidence="4" key="1">
    <citation type="journal article" date="2012" name="Science">
        <title>The Paleozoic origin of enzymatic lignin decomposition reconstructed from 31 fungal genomes.</title>
        <authorList>
            <person name="Floudas D."/>
            <person name="Binder M."/>
            <person name="Riley R."/>
            <person name="Barry K."/>
            <person name="Blanchette R.A."/>
            <person name="Henrissat B."/>
            <person name="Martinez A.T."/>
            <person name="Otillar R."/>
            <person name="Spatafora J.W."/>
            <person name="Yadav J.S."/>
            <person name="Aerts A."/>
            <person name="Benoit I."/>
            <person name="Boyd A."/>
            <person name="Carlson A."/>
            <person name="Copeland A."/>
            <person name="Coutinho P.M."/>
            <person name="de Vries R.P."/>
            <person name="Ferreira P."/>
            <person name="Findley K."/>
            <person name="Foster B."/>
            <person name="Gaskell J."/>
            <person name="Glotzer D."/>
            <person name="Gorecki P."/>
            <person name="Heitman J."/>
            <person name="Hesse C."/>
            <person name="Hori C."/>
            <person name="Igarashi K."/>
            <person name="Jurgens J.A."/>
            <person name="Kallen N."/>
            <person name="Kersten P."/>
            <person name="Kohler A."/>
            <person name="Kuees U."/>
            <person name="Kumar T.K.A."/>
            <person name="Kuo A."/>
            <person name="LaButti K."/>
            <person name="Larrondo L.F."/>
            <person name="Lindquist E."/>
            <person name="Ling A."/>
            <person name="Lombard V."/>
            <person name="Lucas S."/>
            <person name="Lundell T."/>
            <person name="Martin R."/>
            <person name="McLaughlin D.J."/>
            <person name="Morgenstern I."/>
            <person name="Morin E."/>
            <person name="Murat C."/>
            <person name="Nagy L.G."/>
            <person name="Nolan M."/>
            <person name="Ohm R.A."/>
            <person name="Patyshakuliyeva A."/>
            <person name="Rokas A."/>
            <person name="Ruiz-Duenas F.J."/>
            <person name="Sabat G."/>
            <person name="Salamov A."/>
            <person name="Samejima M."/>
            <person name="Schmutz J."/>
            <person name="Slot J.C."/>
            <person name="St John F."/>
            <person name="Stenlid J."/>
            <person name="Sun H."/>
            <person name="Sun S."/>
            <person name="Syed K."/>
            <person name="Tsang A."/>
            <person name="Wiebenga A."/>
            <person name="Young D."/>
            <person name="Pisabarro A."/>
            <person name="Eastwood D.C."/>
            <person name="Martin F."/>
            <person name="Cullen D."/>
            <person name="Grigoriev I.V."/>
            <person name="Hibbett D.S."/>
        </authorList>
    </citation>
    <scope>NUCLEOTIDE SEQUENCE [LARGE SCALE GENOMIC DNA]</scope>
    <source>
        <strain evidence="4">RWD-64-598 SS2</strain>
    </source>
</reference>
<evidence type="ECO:0000256" key="1">
    <source>
        <dbReference type="SAM" id="Coils"/>
    </source>
</evidence>
<comment type="caution">
    <text evidence="3">The sequence shown here is derived from an EMBL/GenBank/DDBJ whole genome shotgun (WGS) entry which is preliminary data.</text>
</comment>
<feature type="region of interest" description="Disordered" evidence="2">
    <location>
        <begin position="519"/>
        <end position="538"/>
    </location>
</feature>
<feature type="region of interest" description="Disordered" evidence="2">
    <location>
        <begin position="399"/>
        <end position="514"/>
    </location>
</feature>
<feature type="region of interest" description="Disordered" evidence="2">
    <location>
        <begin position="851"/>
        <end position="915"/>
    </location>
</feature>
<feature type="compositionally biased region" description="Basic and acidic residues" evidence="2">
    <location>
        <begin position="436"/>
        <end position="453"/>
    </location>
</feature>
<feature type="compositionally biased region" description="Pro residues" evidence="2">
    <location>
        <begin position="407"/>
        <end position="418"/>
    </location>
</feature>
<keyword evidence="4" id="KW-1185">Reference proteome</keyword>
<organism evidence="3 4">
    <name type="scientific">Coniophora puteana (strain RWD-64-598)</name>
    <name type="common">Brown rot fungus</name>
    <dbReference type="NCBI Taxonomy" id="741705"/>
    <lineage>
        <taxon>Eukaryota</taxon>
        <taxon>Fungi</taxon>
        <taxon>Dikarya</taxon>
        <taxon>Basidiomycota</taxon>
        <taxon>Agaricomycotina</taxon>
        <taxon>Agaricomycetes</taxon>
        <taxon>Agaricomycetidae</taxon>
        <taxon>Boletales</taxon>
        <taxon>Coniophorineae</taxon>
        <taxon>Coniophoraceae</taxon>
        <taxon>Coniophora</taxon>
    </lineage>
</organism>
<sequence>MSNAAACSHSMDSPDPTIGAVPSTVCGELKPCIEALGCSSSTYAPSFTSSPCIDDAESGTEVVKDLRAKLFMAEVRFGILTAELEGTKRQYDATLKELASVKDLHGIHVELTKYRVAKKDENVQTLWDKVIHLQERLQRSEHAAQEVQAEAQELRGCLARMEGRMGVLVDGFMLAESRAAAAELDACEAAAAFKQAQESFDRLKCDTSSSRPPSINRRISLQFSPVKNLFRRRSSSSCTFSSPSKPVPAPHFIVSATSAKAPSHPGFPAKHLPSATVSQEGRAKAHARSNSDVLSLRISQPSGSLYSRRRGPVRSLSDGPRHQLAHDLEFSTSLPEGSLRPTLHVPHVLSSGSRLSGCAESLSSHQRIPKSFNLGIPVKGTGRPLLCTTKPQIASCSKEKLYRSNPTAPPIPPLPLPPTRRVGLRPPTAAPKKISRIRELGHEARRIKADRSHSPSRPEITLKPLPIACLKDEESPSVPPPKLPSPPPSPIRPKCHLRSQSGPSATRKASSSNIRALRHEARRIRVDCSPPPLPDRPHRPQIAPCSSNHATVSVAHAQSAFLIASRPTLARAKEELAFRAPQYRSGPIRAEDSLPPIVSEDDLPLSALRLANSARNTSVLVESAPTPFARSLRRASSVPAIVSTEAVRTSVVGGPGHEGRRVRFADEKHSTIKDHSKLEEETALTESLMDTSTGSSDFDQLIADVEKDMDELKALIESSVTARSASVCSRPIRVDTNDRHLMPLDMNQTGNSLDLANETYDVPISALCDLFPAPPSTVGRLPDRTSTSDIVPAMPSTSDVLPPSPPVIQPRSFFEDWSDDGNASRAHASTRESSPLTRKWSLLKLRTSISNMLSPGSSDTEYSDSSTTPSFPSGSSSPSSDSDEGDCSPVTPCDNPLDPLLLRSTDKVLPRNDPRRYGRVFDMTASELTYLTNLPSVRETNCLAPDKSIESPDTMVDVSAN</sequence>
<dbReference type="GeneID" id="19205955"/>
<dbReference type="Proteomes" id="UP000053558">
    <property type="component" value="Unassembled WGS sequence"/>
</dbReference>